<name>A0ABD5QEH1_9EURY</name>
<feature type="region of interest" description="Disordered" evidence="1">
    <location>
        <begin position="23"/>
        <end position="212"/>
    </location>
</feature>
<dbReference type="Proteomes" id="UP001595925">
    <property type="component" value="Unassembled WGS sequence"/>
</dbReference>
<dbReference type="PROSITE" id="PS51257">
    <property type="entry name" value="PROKAR_LIPOPROTEIN"/>
    <property type="match status" value="1"/>
</dbReference>
<protein>
    <submittedName>
        <fullName evidence="2">Uncharacterized protein</fullName>
    </submittedName>
</protein>
<gene>
    <name evidence="2" type="ORF">ACFPFO_09615</name>
</gene>
<evidence type="ECO:0000313" key="3">
    <source>
        <dbReference type="Proteomes" id="UP001595925"/>
    </source>
</evidence>
<proteinExistence type="predicted"/>
<evidence type="ECO:0000313" key="2">
    <source>
        <dbReference type="EMBL" id="MFC4988004.1"/>
    </source>
</evidence>
<keyword evidence="3" id="KW-1185">Reference proteome</keyword>
<accession>A0ABD5QEH1</accession>
<evidence type="ECO:0000256" key="1">
    <source>
        <dbReference type="SAM" id="MobiDB-lite"/>
    </source>
</evidence>
<dbReference type="EMBL" id="JBHSJG010000036">
    <property type="protein sequence ID" value="MFC4988004.1"/>
    <property type="molecule type" value="Genomic_DNA"/>
</dbReference>
<feature type="compositionally biased region" description="Acidic residues" evidence="1">
    <location>
        <begin position="37"/>
        <end position="65"/>
    </location>
</feature>
<organism evidence="2 3">
    <name type="scientific">Saliphagus infecundisoli</name>
    <dbReference type="NCBI Taxonomy" id="1849069"/>
    <lineage>
        <taxon>Archaea</taxon>
        <taxon>Methanobacteriati</taxon>
        <taxon>Methanobacteriota</taxon>
        <taxon>Stenosarchaea group</taxon>
        <taxon>Halobacteria</taxon>
        <taxon>Halobacteriales</taxon>
        <taxon>Natrialbaceae</taxon>
        <taxon>Saliphagus</taxon>
    </lineage>
</organism>
<reference evidence="2 3" key="1">
    <citation type="journal article" date="2019" name="Int. J. Syst. Evol. Microbiol.">
        <title>The Global Catalogue of Microorganisms (GCM) 10K type strain sequencing project: providing services to taxonomists for standard genome sequencing and annotation.</title>
        <authorList>
            <consortium name="The Broad Institute Genomics Platform"/>
            <consortium name="The Broad Institute Genome Sequencing Center for Infectious Disease"/>
            <person name="Wu L."/>
            <person name="Ma J."/>
        </authorList>
    </citation>
    <scope>NUCLEOTIDE SEQUENCE [LARGE SCALE GENOMIC DNA]</scope>
    <source>
        <strain evidence="2 3">CGMCC 1.15824</strain>
    </source>
</reference>
<comment type="caution">
    <text evidence="2">The sequence shown here is derived from an EMBL/GenBank/DDBJ whole genome shotgun (WGS) entry which is preliminary data.</text>
</comment>
<dbReference type="AlphaFoldDB" id="A0ABD5QEH1"/>
<dbReference type="RefSeq" id="WP_224826953.1">
    <property type="nucleotide sequence ID" value="NZ_JAIVEF010000001.1"/>
</dbReference>
<feature type="region of interest" description="Disordered" evidence="1">
    <location>
        <begin position="356"/>
        <end position="377"/>
    </location>
</feature>
<sequence length="377" mass="38846">MASELRRRDVLRVSGALALVGAAGCLDDVMGGTSEENGSDGDDPTPVDENDTETAEGTDDPDDGEGTNRTDGAGGSNDSEGSDDGGANETGDTDEITDSNATDESVDPNGTGGDGGENDSGQRDDEDAETGGSNETESSDGEEEVADAEGTETEADDSAEENANDSAEDGDGGEERGEGNGEGDDGGDGGTGGESQSTEPPEGFVTYTNDELGYSIAHPEGWEVEESGEEVYVGDPESRRELGVLTLDAAAFDSSEALSAEFLSNLEADYEGVEVREEGDRSLASGQDARLVDVAYGDPEGERGRRRSRLLFATDPETDAGYVAEVAAPAEAFDDALAERAETMLASFRIESGESTERIGGPRLTRPLARAGTGIGS</sequence>
<dbReference type="Gene3D" id="3.40.1000.10">
    <property type="entry name" value="Mog1/PsbP, alpha/beta/alpha sandwich"/>
    <property type="match status" value="1"/>
</dbReference>
<feature type="compositionally biased region" description="Acidic residues" evidence="1">
    <location>
        <begin position="137"/>
        <end position="172"/>
    </location>
</feature>